<name>C8PL42_9BACT</name>
<reference evidence="1 2" key="1">
    <citation type="submission" date="2009-07" db="EMBL/GenBank/DDBJ databases">
        <authorList>
            <person name="Madupu R."/>
            <person name="Sebastian Y."/>
            <person name="Durkin A.S."/>
            <person name="Torralba M."/>
            <person name="Methe B."/>
            <person name="Sutton G.G."/>
            <person name="Strausberg R.L."/>
            <person name="Nelson K.E."/>
        </authorList>
    </citation>
    <scope>NUCLEOTIDE SEQUENCE [LARGE SCALE GENOMIC DNA]</scope>
    <source>
        <strain evidence="1 2">RM3268</strain>
    </source>
</reference>
<organism evidence="1 2">
    <name type="scientific">Campylobacter gracilis RM3268</name>
    <dbReference type="NCBI Taxonomy" id="553220"/>
    <lineage>
        <taxon>Bacteria</taxon>
        <taxon>Pseudomonadati</taxon>
        <taxon>Campylobacterota</taxon>
        <taxon>Epsilonproteobacteria</taxon>
        <taxon>Campylobacterales</taxon>
        <taxon>Campylobacteraceae</taxon>
        <taxon>Campylobacter</taxon>
    </lineage>
</organism>
<dbReference type="AlphaFoldDB" id="C8PL42"/>
<dbReference type="EMBL" id="ACYG01000031">
    <property type="protein sequence ID" value="EEV16457.1"/>
    <property type="molecule type" value="Genomic_DNA"/>
</dbReference>
<dbReference type="Proteomes" id="UP000005709">
    <property type="component" value="Unassembled WGS sequence"/>
</dbReference>
<sequence>MLHRLAAWLLNFTSQRTFFRKFQILCFAYCGRNTHFKIPYFEGI</sequence>
<accession>C8PL42</accession>
<gene>
    <name evidence="1" type="ORF">CAMGR0001_2832</name>
</gene>
<proteinExistence type="predicted"/>
<protein>
    <submittedName>
        <fullName evidence="1">Uncharacterized protein</fullName>
    </submittedName>
</protein>
<comment type="caution">
    <text evidence="1">The sequence shown here is derived from an EMBL/GenBank/DDBJ whole genome shotgun (WGS) entry which is preliminary data.</text>
</comment>
<evidence type="ECO:0000313" key="1">
    <source>
        <dbReference type="EMBL" id="EEV16457.1"/>
    </source>
</evidence>
<evidence type="ECO:0000313" key="2">
    <source>
        <dbReference type="Proteomes" id="UP000005709"/>
    </source>
</evidence>
<keyword evidence="2" id="KW-1185">Reference proteome</keyword>